<evidence type="ECO:0000259" key="5">
    <source>
        <dbReference type="Pfam" id="PF24645"/>
    </source>
</evidence>
<protein>
    <submittedName>
        <fullName evidence="6">NADAR family protein</fullName>
    </submittedName>
</protein>
<dbReference type="Pfam" id="PF24644">
    <property type="entry name" value="DUF7638"/>
    <property type="match status" value="1"/>
</dbReference>
<evidence type="ECO:0000259" key="3">
    <source>
        <dbReference type="Pfam" id="PF08719"/>
    </source>
</evidence>
<evidence type="ECO:0000256" key="1">
    <source>
        <dbReference type="ARBA" id="ARBA00000022"/>
    </source>
</evidence>
<dbReference type="Proteomes" id="UP001631993">
    <property type="component" value="Unassembled WGS sequence"/>
</dbReference>
<feature type="domain" description="DUF7639" evidence="5">
    <location>
        <begin position="114"/>
        <end position="201"/>
    </location>
</feature>
<comment type="caution">
    <text evidence="6">The sequence shown here is derived from an EMBL/GenBank/DDBJ whole genome shotgun (WGS) entry which is preliminary data.</text>
</comment>
<evidence type="ECO:0000313" key="6">
    <source>
        <dbReference type="EMBL" id="MFM9647069.1"/>
    </source>
</evidence>
<feature type="domain" description="DUF7638" evidence="4">
    <location>
        <begin position="6"/>
        <end position="111"/>
    </location>
</feature>
<feature type="domain" description="NADAR" evidence="3">
    <location>
        <begin position="253"/>
        <end position="369"/>
    </location>
</feature>
<comment type="catalytic activity">
    <reaction evidence="1">
        <text>5-amino-6-(5-phospho-D-ribosylamino)uracil + H2O = 5,6-diaminouracil + D-ribose 5-phosphate</text>
        <dbReference type="Rhea" id="RHEA:55020"/>
        <dbReference type="ChEBI" id="CHEBI:15377"/>
        <dbReference type="ChEBI" id="CHEBI:46252"/>
        <dbReference type="ChEBI" id="CHEBI:58453"/>
        <dbReference type="ChEBI" id="CHEBI:78346"/>
    </reaction>
</comment>
<reference evidence="6 7" key="1">
    <citation type="submission" date="2024-12" db="EMBL/GenBank/DDBJ databases">
        <title>Forecasting of Potato common scab and diversities of Pathogenic streptomyces spp. in china.</title>
        <authorList>
            <person name="Handique U."/>
            <person name="Wu J."/>
        </authorList>
    </citation>
    <scope>NUCLEOTIDE SEQUENCE [LARGE SCALE GENOMIC DNA]</scope>
    <source>
        <strain evidence="6 7">ZRIMU1585</strain>
    </source>
</reference>
<dbReference type="InterPro" id="IPR056055">
    <property type="entry name" value="DUF7638"/>
</dbReference>
<dbReference type="InterPro" id="IPR012816">
    <property type="entry name" value="NADAR"/>
</dbReference>
<organism evidence="6 7">
    <name type="scientific">Streptomyces galilaeus</name>
    <dbReference type="NCBI Taxonomy" id="33899"/>
    <lineage>
        <taxon>Bacteria</taxon>
        <taxon>Bacillati</taxon>
        <taxon>Actinomycetota</taxon>
        <taxon>Actinomycetes</taxon>
        <taxon>Kitasatosporales</taxon>
        <taxon>Streptomycetaceae</taxon>
        <taxon>Streptomyces</taxon>
    </lineage>
</organism>
<gene>
    <name evidence="6" type="ORF">ACKI1S_13090</name>
</gene>
<name>A0ABW9IGX8_STRGJ</name>
<proteinExistence type="predicted"/>
<dbReference type="EMBL" id="JBJVNE010000006">
    <property type="protein sequence ID" value="MFM9647069.1"/>
    <property type="molecule type" value="Genomic_DNA"/>
</dbReference>
<dbReference type="InterPro" id="IPR037238">
    <property type="entry name" value="YbiA-like_sf"/>
</dbReference>
<dbReference type="RefSeq" id="WP_369277876.1">
    <property type="nucleotide sequence ID" value="NZ_JBJVMW010000029.1"/>
</dbReference>
<sequence>MTWKGPTFRTVDGERIDGVWCHVWQWDEWRDTYVVEDLLVYADGTVRCERTTDLAGLERMLDRELIVLRDPAAPPWEEPENKWEARYSEALTPEGFLLEVADRIEELAGRPTVHDRFREAVRRFQGAPTEANRSLLRGAYLAIAPHLRVYCLGDMDRQDRPLRILFTDLGEQVDGDGPVATAEMHRQALDYFRDREKAVARADERQAVRHADDPTSPGSPAIILNQIFFPNGRPADPGLSALRNDFPVTLRHAGDSYPSVHHGYWALSTAEEADRLAVRDAPTADAAHELGALAPRREDWADVRLAVMAGLLRAKFTQHPALAEILLGTGDARIAYSGYEESPYWRTARDEQGRNWVGRLLELVRSELHAAGTGSGISSPTGE</sequence>
<dbReference type="SUPFAM" id="SSF143990">
    <property type="entry name" value="YbiA-like"/>
    <property type="match status" value="1"/>
</dbReference>
<dbReference type="CDD" id="cd15457">
    <property type="entry name" value="NADAR"/>
    <property type="match status" value="1"/>
</dbReference>
<dbReference type="Gene3D" id="1.10.357.40">
    <property type="entry name" value="YbiA-like"/>
    <property type="match status" value="1"/>
</dbReference>
<accession>A0ABW9IGX8</accession>
<dbReference type="InterPro" id="IPR056056">
    <property type="entry name" value="DUF7639"/>
</dbReference>
<comment type="catalytic activity">
    <reaction evidence="2">
        <text>2,5-diamino-6-hydroxy-4-(5-phosphoribosylamino)-pyrimidine + H2O = 2,5,6-triamino-4-hydroxypyrimidine + D-ribose 5-phosphate</text>
        <dbReference type="Rhea" id="RHEA:23436"/>
        <dbReference type="ChEBI" id="CHEBI:15377"/>
        <dbReference type="ChEBI" id="CHEBI:58614"/>
        <dbReference type="ChEBI" id="CHEBI:78346"/>
        <dbReference type="ChEBI" id="CHEBI:137796"/>
    </reaction>
</comment>
<dbReference type="Pfam" id="PF24645">
    <property type="entry name" value="DUF7639"/>
    <property type="match status" value="1"/>
</dbReference>
<keyword evidence="7" id="KW-1185">Reference proteome</keyword>
<evidence type="ECO:0000259" key="4">
    <source>
        <dbReference type="Pfam" id="PF24644"/>
    </source>
</evidence>
<dbReference type="Pfam" id="PF08719">
    <property type="entry name" value="NADAR"/>
    <property type="match status" value="1"/>
</dbReference>
<evidence type="ECO:0000313" key="7">
    <source>
        <dbReference type="Proteomes" id="UP001631993"/>
    </source>
</evidence>
<evidence type="ECO:0000256" key="2">
    <source>
        <dbReference type="ARBA" id="ARBA00000751"/>
    </source>
</evidence>